<dbReference type="AlphaFoldDB" id="A0A5B6WGX1"/>
<keyword evidence="2" id="KW-0695">RNA-directed DNA polymerase</keyword>
<name>A0A5B6WGX1_9ROSI</name>
<dbReference type="GO" id="GO:0003964">
    <property type="term" value="F:RNA-directed DNA polymerase activity"/>
    <property type="evidence" value="ECO:0007669"/>
    <property type="project" value="UniProtKB-KW"/>
</dbReference>
<proteinExistence type="predicted"/>
<dbReference type="PANTHER" id="PTHR46148">
    <property type="entry name" value="CHROMO DOMAIN-CONTAINING PROTEIN"/>
    <property type="match status" value="1"/>
</dbReference>
<dbReference type="PANTHER" id="PTHR46148:SF52">
    <property type="entry name" value="OS04G0603800 PROTEIN"/>
    <property type="match status" value="1"/>
</dbReference>
<dbReference type="Proteomes" id="UP000325315">
    <property type="component" value="Unassembled WGS sequence"/>
</dbReference>
<organism evidence="2 3">
    <name type="scientific">Gossypium australe</name>
    <dbReference type="NCBI Taxonomy" id="47621"/>
    <lineage>
        <taxon>Eukaryota</taxon>
        <taxon>Viridiplantae</taxon>
        <taxon>Streptophyta</taxon>
        <taxon>Embryophyta</taxon>
        <taxon>Tracheophyta</taxon>
        <taxon>Spermatophyta</taxon>
        <taxon>Magnoliopsida</taxon>
        <taxon>eudicotyledons</taxon>
        <taxon>Gunneridae</taxon>
        <taxon>Pentapetalae</taxon>
        <taxon>rosids</taxon>
        <taxon>malvids</taxon>
        <taxon>Malvales</taxon>
        <taxon>Malvaceae</taxon>
        <taxon>Malvoideae</taxon>
        <taxon>Gossypium</taxon>
    </lineage>
</organism>
<reference evidence="3" key="1">
    <citation type="journal article" date="2019" name="Plant Biotechnol. J.">
        <title>Genome sequencing of the Australian wild diploid species Gossypium australe highlights disease resistance and delayed gland morphogenesis.</title>
        <authorList>
            <person name="Cai Y."/>
            <person name="Cai X."/>
            <person name="Wang Q."/>
            <person name="Wang P."/>
            <person name="Zhang Y."/>
            <person name="Cai C."/>
            <person name="Xu Y."/>
            <person name="Wang K."/>
            <person name="Zhou Z."/>
            <person name="Wang C."/>
            <person name="Geng S."/>
            <person name="Li B."/>
            <person name="Dong Q."/>
            <person name="Hou Y."/>
            <person name="Wang H."/>
            <person name="Ai P."/>
            <person name="Liu Z."/>
            <person name="Yi F."/>
            <person name="Sun M."/>
            <person name="An G."/>
            <person name="Cheng J."/>
            <person name="Zhang Y."/>
            <person name="Shi Q."/>
            <person name="Xie Y."/>
            <person name="Shi X."/>
            <person name="Chang Y."/>
            <person name="Huang F."/>
            <person name="Chen Y."/>
            <person name="Hong S."/>
            <person name="Mi L."/>
            <person name="Sun Q."/>
            <person name="Zhang L."/>
            <person name="Zhou B."/>
            <person name="Peng R."/>
            <person name="Zhang X."/>
            <person name="Liu F."/>
        </authorList>
    </citation>
    <scope>NUCLEOTIDE SEQUENCE [LARGE SCALE GENOMIC DNA]</scope>
    <source>
        <strain evidence="3">cv. PA1801</strain>
    </source>
</reference>
<evidence type="ECO:0000313" key="2">
    <source>
        <dbReference type="EMBL" id="KAA3481039.1"/>
    </source>
</evidence>
<evidence type="ECO:0000259" key="1">
    <source>
        <dbReference type="Pfam" id="PF24626"/>
    </source>
</evidence>
<sequence>MRKVLQFHLKRAQERMKQMANRMRSNRDFEMGDLLLPWYFDPFPVEARVGQVAYRLSLPPIAHIHPTFQVSQLEKHIASTVSSSVLPPVGSNGAILKEPIRVLDRRMVKKGTKLSQRS</sequence>
<dbReference type="InterPro" id="IPR056924">
    <property type="entry name" value="SH3_Tf2-1"/>
</dbReference>
<gene>
    <name evidence="2" type="ORF">EPI10_021436</name>
</gene>
<keyword evidence="2" id="KW-0808">Transferase</keyword>
<comment type="caution">
    <text evidence="2">The sequence shown here is derived from an EMBL/GenBank/DDBJ whole genome shotgun (WGS) entry which is preliminary data.</text>
</comment>
<dbReference type="OrthoDB" id="1001400at2759"/>
<dbReference type="Pfam" id="PF24626">
    <property type="entry name" value="SH3_Tf2-1"/>
    <property type="match status" value="1"/>
</dbReference>
<protein>
    <submittedName>
        <fullName evidence="2">Reverse transcriptase</fullName>
    </submittedName>
</protein>
<keyword evidence="2" id="KW-0548">Nucleotidyltransferase</keyword>
<dbReference type="EMBL" id="SMMG02000003">
    <property type="protein sequence ID" value="KAA3481039.1"/>
    <property type="molecule type" value="Genomic_DNA"/>
</dbReference>
<keyword evidence="3" id="KW-1185">Reference proteome</keyword>
<feature type="domain" description="Tf2-1-like SH3-like" evidence="1">
    <location>
        <begin position="34"/>
        <end position="76"/>
    </location>
</feature>
<evidence type="ECO:0000313" key="3">
    <source>
        <dbReference type="Proteomes" id="UP000325315"/>
    </source>
</evidence>
<accession>A0A5B6WGX1</accession>